<organism evidence="2 3">
    <name type="scientific">Cercospora zeae-maydis SCOH1-5</name>
    <dbReference type="NCBI Taxonomy" id="717836"/>
    <lineage>
        <taxon>Eukaryota</taxon>
        <taxon>Fungi</taxon>
        <taxon>Dikarya</taxon>
        <taxon>Ascomycota</taxon>
        <taxon>Pezizomycotina</taxon>
        <taxon>Dothideomycetes</taxon>
        <taxon>Dothideomycetidae</taxon>
        <taxon>Mycosphaerellales</taxon>
        <taxon>Mycosphaerellaceae</taxon>
        <taxon>Cercospora</taxon>
    </lineage>
</organism>
<reference evidence="2" key="1">
    <citation type="journal article" date="2020" name="Stud. Mycol.">
        <title>101 Dothideomycetes genomes: a test case for predicting lifestyles and emergence of pathogens.</title>
        <authorList>
            <person name="Haridas S."/>
            <person name="Albert R."/>
            <person name="Binder M."/>
            <person name="Bloem J."/>
            <person name="Labutti K."/>
            <person name="Salamov A."/>
            <person name="Andreopoulos B."/>
            <person name="Baker S."/>
            <person name="Barry K."/>
            <person name="Bills G."/>
            <person name="Bluhm B."/>
            <person name="Cannon C."/>
            <person name="Castanera R."/>
            <person name="Culley D."/>
            <person name="Daum C."/>
            <person name="Ezra D."/>
            <person name="Gonzalez J."/>
            <person name="Henrissat B."/>
            <person name="Kuo A."/>
            <person name="Liang C."/>
            <person name="Lipzen A."/>
            <person name="Lutzoni F."/>
            <person name="Magnuson J."/>
            <person name="Mondo S."/>
            <person name="Nolan M."/>
            <person name="Ohm R."/>
            <person name="Pangilinan J."/>
            <person name="Park H.-J."/>
            <person name="Ramirez L."/>
            <person name="Alfaro M."/>
            <person name="Sun H."/>
            <person name="Tritt A."/>
            <person name="Yoshinaga Y."/>
            <person name="Zwiers L.-H."/>
            <person name="Turgeon B."/>
            <person name="Goodwin S."/>
            <person name="Spatafora J."/>
            <person name="Crous P."/>
            <person name="Grigoriev I."/>
        </authorList>
    </citation>
    <scope>NUCLEOTIDE SEQUENCE</scope>
    <source>
        <strain evidence="2">SCOH1-5</strain>
    </source>
</reference>
<keyword evidence="1" id="KW-0732">Signal</keyword>
<evidence type="ECO:0000313" key="2">
    <source>
        <dbReference type="EMBL" id="KAF2214024.1"/>
    </source>
</evidence>
<dbReference type="Proteomes" id="UP000799539">
    <property type="component" value="Unassembled WGS sequence"/>
</dbReference>
<protein>
    <submittedName>
        <fullName evidence="2">Uncharacterized protein</fullName>
    </submittedName>
</protein>
<accession>A0A6A6FL56</accession>
<gene>
    <name evidence="2" type="ORF">CERZMDRAFT_83426</name>
</gene>
<feature type="signal peptide" evidence="1">
    <location>
        <begin position="1"/>
        <end position="19"/>
    </location>
</feature>
<proteinExistence type="predicted"/>
<name>A0A6A6FL56_9PEZI</name>
<keyword evidence="3" id="KW-1185">Reference proteome</keyword>
<dbReference type="EMBL" id="ML992669">
    <property type="protein sequence ID" value="KAF2214024.1"/>
    <property type="molecule type" value="Genomic_DNA"/>
</dbReference>
<sequence length="169" mass="18087">MFLLSTLAIPVLLGASASAGGLIACGLDDSLYPDAYGQSISNCPSVHGGRGGPDHQGVSKCHVQTAGTATIPTFQISFNMWSKTTGMASLNVTMGLRVLVTGIVLRIRMDCCDWKCFGGNERIELLHLESSVKRCRQHICCLVACYPMKRQSGSRTPSLLLTNTVKAKP</sequence>
<evidence type="ECO:0000313" key="3">
    <source>
        <dbReference type="Proteomes" id="UP000799539"/>
    </source>
</evidence>
<dbReference type="AlphaFoldDB" id="A0A6A6FL56"/>
<evidence type="ECO:0000256" key="1">
    <source>
        <dbReference type="SAM" id="SignalP"/>
    </source>
</evidence>
<feature type="chain" id="PRO_5025391890" evidence="1">
    <location>
        <begin position="20"/>
        <end position="169"/>
    </location>
</feature>